<dbReference type="GO" id="GO:0019877">
    <property type="term" value="P:diaminopimelate biosynthetic process"/>
    <property type="evidence" value="ECO:0007669"/>
    <property type="project" value="UniProtKB-UniRule"/>
</dbReference>
<evidence type="ECO:0000256" key="7">
    <source>
        <dbReference type="ARBA" id="ARBA00022915"/>
    </source>
</evidence>
<dbReference type="InterPro" id="IPR020625">
    <property type="entry name" value="Schiff_base-form_aldolases_AS"/>
</dbReference>
<gene>
    <name evidence="12" type="primary">dapA</name>
    <name evidence="16" type="ORF">FD01_GL001575</name>
</gene>
<evidence type="ECO:0000256" key="9">
    <source>
        <dbReference type="ARBA" id="ARBA00023239"/>
    </source>
</evidence>
<feature type="site" description="Part of a proton relay during catalysis" evidence="12">
    <location>
        <position position="51"/>
    </location>
</feature>
<comment type="caution">
    <text evidence="16">The sequence shown here is derived from an EMBL/GenBank/DDBJ whole genome shotgun (WGS) entry which is preliminary data.</text>
</comment>
<dbReference type="GO" id="GO:0008840">
    <property type="term" value="F:4-hydroxy-tetrahydrodipicolinate synthase activity"/>
    <property type="evidence" value="ECO:0007669"/>
    <property type="project" value="UniProtKB-UniRule"/>
</dbReference>
<comment type="caution">
    <text evidence="12">Was originally thought to be a dihydrodipicolinate synthase (DHDPS), catalyzing the condensation of (S)-aspartate-beta-semialdehyde [(S)-ASA] and pyruvate to dihydrodipicolinate (DHDP). However, it was shown in E.coli that the product of the enzymatic reaction is not dihydrodipicolinate but in fact (4S)-4-hydroxy-2,3,4,5-tetrahydro-(2S)-dipicolinic acid (HTPA), and that the consecutive dehydration reaction leading to DHDP is not spontaneous but catalyzed by DapB.</text>
</comment>
<comment type="function">
    <text evidence="1 12">Catalyzes the condensation of (S)-aspartate-beta-semialdehyde [(S)-ASA] and pyruvate to 4-hydroxy-tetrahydrodipicolinate (HTPA).</text>
</comment>
<dbReference type="EC" id="4.3.3.7" evidence="4 12"/>
<feature type="binding site" evidence="12 15">
    <location>
        <position position="52"/>
    </location>
    <ligand>
        <name>pyruvate</name>
        <dbReference type="ChEBI" id="CHEBI:15361"/>
    </ligand>
</feature>
<protein>
    <recommendedName>
        <fullName evidence="4 12">4-hydroxy-tetrahydrodipicolinate synthase</fullName>
        <shortName evidence="12">HTPA synthase</shortName>
        <ecNumber evidence="4 12">4.3.3.7</ecNumber>
    </recommendedName>
</protein>
<dbReference type="InterPro" id="IPR005263">
    <property type="entry name" value="DapA"/>
</dbReference>
<accession>A0A0R1QM12</accession>
<dbReference type="PROSITE" id="PS00666">
    <property type="entry name" value="DHDPS_2"/>
    <property type="match status" value="1"/>
</dbReference>
<feature type="site" description="Part of a proton relay during catalysis" evidence="12">
    <location>
        <position position="115"/>
    </location>
</feature>
<dbReference type="PATRIC" id="fig|1423769.4.peg.1686"/>
<evidence type="ECO:0000256" key="11">
    <source>
        <dbReference type="ARBA" id="ARBA00047836"/>
    </source>
</evidence>
<evidence type="ECO:0000256" key="1">
    <source>
        <dbReference type="ARBA" id="ARBA00003294"/>
    </source>
</evidence>
<dbReference type="SMART" id="SM01130">
    <property type="entry name" value="DHDPS"/>
    <property type="match status" value="1"/>
</dbReference>
<dbReference type="HAMAP" id="MF_00418">
    <property type="entry name" value="DapA"/>
    <property type="match status" value="1"/>
</dbReference>
<evidence type="ECO:0000313" key="16">
    <source>
        <dbReference type="EMBL" id="KRL43732.1"/>
    </source>
</evidence>
<comment type="similarity">
    <text evidence="3 12 13">Belongs to the DapA family.</text>
</comment>
<dbReference type="EMBL" id="AZEU01000184">
    <property type="protein sequence ID" value="KRL43732.1"/>
    <property type="molecule type" value="Genomic_DNA"/>
</dbReference>
<dbReference type="PRINTS" id="PR00146">
    <property type="entry name" value="DHPICSNTHASE"/>
</dbReference>
<dbReference type="Pfam" id="PF00701">
    <property type="entry name" value="DHDPS"/>
    <property type="match status" value="1"/>
</dbReference>
<comment type="subcellular location">
    <subcellularLocation>
        <location evidence="12">Cytoplasm</location>
    </subcellularLocation>
</comment>
<evidence type="ECO:0000256" key="8">
    <source>
        <dbReference type="ARBA" id="ARBA00023154"/>
    </source>
</evidence>
<dbReference type="AlphaFoldDB" id="A0A0R1QM12"/>
<dbReference type="SUPFAM" id="SSF51569">
    <property type="entry name" value="Aldolase"/>
    <property type="match status" value="1"/>
</dbReference>
<dbReference type="PANTHER" id="PTHR12128:SF66">
    <property type="entry name" value="4-HYDROXY-2-OXOGLUTARATE ALDOLASE, MITOCHONDRIAL"/>
    <property type="match status" value="1"/>
</dbReference>
<organism evidence="16 17">
    <name type="scientific">Lacticaseibacillus manihotivorans DSM 13343 = JCM 12514</name>
    <dbReference type="NCBI Taxonomy" id="1423769"/>
    <lineage>
        <taxon>Bacteria</taxon>
        <taxon>Bacillati</taxon>
        <taxon>Bacillota</taxon>
        <taxon>Bacilli</taxon>
        <taxon>Lactobacillales</taxon>
        <taxon>Lactobacillaceae</taxon>
        <taxon>Lacticaseibacillus</taxon>
    </lineage>
</organism>
<feature type="binding site" evidence="12 15">
    <location>
        <position position="210"/>
    </location>
    <ligand>
        <name>pyruvate</name>
        <dbReference type="ChEBI" id="CHEBI:15361"/>
    </ligand>
</feature>
<evidence type="ECO:0000256" key="6">
    <source>
        <dbReference type="ARBA" id="ARBA00022605"/>
    </source>
</evidence>
<evidence type="ECO:0000256" key="4">
    <source>
        <dbReference type="ARBA" id="ARBA00012086"/>
    </source>
</evidence>
<evidence type="ECO:0000256" key="13">
    <source>
        <dbReference type="PIRNR" id="PIRNR001365"/>
    </source>
</evidence>
<comment type="pathway">
    <text evidence="2 12">Amino-acid biosynthesis; L-lysine biosynthesis via DAP pathway; (S)-tetrahydrodipicolinate from L-aspartate: step 3/4.</text>
</comment>
<evidence type="ECO:0000256" key="3">
    <source>
        <dbReference type="ARBA" id="ARBA00007592"/>
    </source>
</evidence>
<dbReference type="PIRSF" id="PIRSF001365">
    <property type="entry name" value="DHDPS"/>
    <property type="match status" value="1"/>
</dbReference>
<keyword evidence="5 12" id="KW-0963">Cytoplasm</keyword>
<dbReference type="InterPro" id="IPR013785">
    <property type="entry name" value="Aldolase_TIM"/>
</dbReference>
<dbReference type="GO" id="GO:0009089">
    <property type="term" value="P:lysine biosynthetic process via diaminopimelate"/>
    <property type="evidence" value="ECO:0007669"/>
    <property type="project" value="UniProtKB-UniRule"/>
</dbReference>
<keyword evidence="10 12" id="KW-0704">Schiff base</keyword>
<dbReference type="InterPro" id="IPR002220">
    <property type="entry name" value="DapA-like"/>
</dbReference>
<evidence type="ECO:0000313" key="17">
    <source>
        <dbReference type="Proteomes" id="UP000051790"/>
    </source>
</evidence>
<dbReference type="UniPathway" id="UPA00034">
    <property type="reaction ID" value="UER00017"/>
</dbReference>
<proteinExistence type="inferred from homology"/>
<evidence type="ECO:0000256" key="10">
    <source>
        <dbReference type="ARBA" id="ARBA00023270"/>
    </source>
</evidence>
<dbReference type="Gene3D" id="3.20.20.70">
    <property type="entry name" value="Aldolase class I"/>
    <property type="match status" value="1"/>
</dbReference>
<name>A0A0R1QM12_9LACO</name>
<feature type="active site" description="Schiff-base intermediate with substrate" evidence="12 14">
    <location>
        <position position="169"/>
    </location>
</feature>
<sequence>MKEGNHMLKAHLITAIVTPFNENDEIDYTVLENLTNHLIQQGSDGFVIGGTTGEGPTLTPSEKTTLFTRFAEIVGDRAAVIANVGSNNTKASVELAEQVSSIKNVDGLLVVVPYYNKPNQDGMIAHFTAVADAATKPVVIYNIPGRTGVNMEVETVAKLAEHPNIQGIKQCGDLNSFSAIVNATPDDFNVWTGEDAQFIDVQTLGGAGVISVASHLYCDEMAQALNALQAGDLQTVGTLQRDLLPKMSALFAWPSPAPTKAALNATGFAVGAPRLPLLPLTNEQETQLAARLGVANLQEV</sequence>
<evidence type="ECO:0000256" key="14">
    <source>
        <dbReference type="PIRSR" id="PIRSR001365-1"/>
    </source>
</evidence>
<dbReference type="CDD" id="cd00950">
    <property type="entry name" value="DHDPS"/>
    <property type="match status" value="1"/>
</dbReference>
<keyword evidence="9 12" id="KW-0456">Lyase</keyword>
<keyword evidence="7 12" id="KW-0220">Diaminopimelate biosynthesis</keyword>
<dbReference type="GO" id="GO:0005829">
    <property type="term" value="C:cytosol"/>
    <property type="evidence" value="ECO:0007669"/>
    <property type="project" value="TreeGrafter"/>
</dbReference>
<keyword evidence="17" id="KW-1185">Reference proteome</keyword>
<evidence type="ECO:0000256" key="15">
    <source>
        <dbReference type="PIRSR" id="PIRSR001365-2"/>
    </source>
</evidence>
<keyword evidence="6 12" id="KW-0028">Amino-acid biosynthesis</keyword>
<dbReference type="Proteomes" id="UP000051790">
    <property type="component" value="Unassembled WGS sequence"/>
</dbReference>
<evidence type="ECO:0000256" key="5">
    <source>
        <dbReference type="ARBA" id="ARBA00022490"/>
    </source>
</evidence>
<keyword evidence="8 12" id="KW-0457">Lysine biosynthesis</keyword>
<evidence type="ECO:0000256" key="2">
    <source>
        <dbReference type="ARBA" id="ARBA00005120"/>
    </source>
</evidence>
<reference evidence="16 17" key="1">
    <citation type="journal article" date="2015" name="Genome Announc.">
        <title>Expanding the biotechnology potential of lactobacilli through comparative genomics of 213 strains and associated genera.</title>
        <authorList>
            <person name="Sun Z."/>
            <person name="Harris H.M."/>
            <person name="McCann A."/>
            <person name="Guo C."/>
            <person name="Argimon S."/>
            <person name="Zhang W."/>
            <person name="Yang X."/>
            <person name="Jeffery I.B."/>
            <person name="Cooney J.C."/>
            <person name="Kagawa T.F."/>
            <person name="Liu W."/>
            <person name="Song Y."/>
            <person name="Salvetti E."/>
            <person name="Wrobel A."/>
            <person name="Rasinkangas P."/>
            <person name="Parkhill J."/>
            <person name="Rea M.C."/>
            <person name="O'Sullivan O."/>
            <person name="Ritari J."/>
            <person name="Douillard F.P."/>
            <person name="Paul Ross R."/>
            <person name="Yang R."/>
            <person name="Briner A.E."/>
            <person name="Felis G.E."/>
            <person name="de Vos W.M."/>
            <person name="Barrangou R."/>
            <person name="Klaenhammer T.R."/>
            <person name="Caufield P.W."/>
            <person name="Cui Y."/>
            <person name="Zhang H."/>
            <person name="O'Toole P.W."/>
        </authorList>
    </citation>
    <scope>NUCLEOTIDE SEQUENCE [LARGE SCALE GENOMIC DNA]</scope>
    <source>
        <strain evidence="16 17">DSM 13343</strain>
    </source>
</reference>
<evidence type="ECO:0000256" key="12">
    <source>
        <dbReference type="HAMAP-Rule" id="MF_00418"/>
    </source>
</evidence>
<dbReference type="NCBIfam" id="TIGR00674">
    <property type="entry name" value="dapA"/>
    <property type="match status" value="1"/>
</dbReference>
<dbReference type="PANTHER" id="PTHR12128">
    <property type="entry name" value="DIHYDRODIPICOLINATE SYNTHASE"/>
    <property type="match status" value="1"/>
</dbReference>
<comment type="subunit">
    <text evidence="12">Homotetramer; dimer of dimers.</text>
</comment>
<comment type="catalytic activity">
    <reaction evidence="11 12">
        <text>L-aspartate 4-semialdehyde + pyruvate = (2S,4S)-4-hydroxy-2,3,4,5-tetrahydrodipicolinate + H2O + H(+)</text>
        <dbReference type="Rhea" id="RHEA:34171"/>
        <dbReference type="ChEBI" id="CHEBI:15361"/>
        <dbReference type="ChEBI" id="CHEBI:15377"/>
        <dbReference type="ChEBI" id="CHEBI:15378"/>
        <dbReference type="ChEBI" id="CHEBI:67139"/>
        <dbReference type="ChEBI" id="CHEBI:537519"/>
        <dbReference type="EC" id="4.3.3.7"/>
    </reaction>
</comment>
<feature type="active site" description="Proton donor/acceptor" evidence="12 14">
    <location>
        <position position="141"/>
    </location>
</feature>